<protein>
    <submittedName>
        <fullName evidence="3">Alpha/beta hydrolase</fullName>
    </submittedName>
</protein>
<dbReference type="PANTHER" id="PTHR48081:SF6">
    <property type="entry name" value="PEPTIDASE S9 PROLYL OLIGOPEPTIDASE CATALYTIC DOMAIN-CONTAINING PROTEIN"/>
    <property type="match status" value="1"/>
</dbReference>
<keyword evidence="1 3" id="KW-0378">Hydrolase</keyword>
<dbReference type="Pfam" id="PF20434">
    <property type="entry name" value="BD-FAE"/>
    <property type="match status" value="1"/>
</dbReference>
<dbReference type="SUPFAM" id="SSF53474">
    <property type="entry name" value="alpha/beta-Hydrolases"/>
    <property type="match status" value="1"/>
</dbReference>
<accession>A0ABU6DTC0</accession>
<evidence type="ECO:0000259" key="2">
    <source>
        <dbReference type="Pfam" id="PF20434"/>
    </source>
</evidence>
<evidence type="ECO:0000313" key="3">
    <source>
        <dbReference type="EMBL" id="MEB5477101.1"/>
    </source>
</evidence>
<dbReference type="PANTHER" id="PTHR48081">
    <property type="entry name" value="AB HYDROLASE SUPERFAMILY PROTEIN C4A8.06C"/>
    <property type="match status" value="1"/>
</dbReference>
<gene>
    <name evidence="3" type="ORF">I2F25_08625</name>
</gene>
<dbReference type="EMBL" id="VTDN01000006">
    <property type="protein sequence ID" value="MEB5477101.1"/>
    <property type="molecule type" value="Genomic_DNA"/>
</dbReference>
<evidence type="ECO:0000256" key="1">
    <source>
        <dbReference type="ARBA" id="ARBA00022801"/>
    </source>
</evidence>
<dbReference type="Proteomes" id="UP001339883">
    <property type="component" value="Unassembled WGS sequence"/>
</dbReference>
<name>A0ABU6DTC0_9GAMM</name>
<feature type="domain" description="BD-FAE-like" evidence="2">
    <location>
        <begin position="54"/>
        <end position="256"/>
    </location>
</feature>
<reference evidence="3 4" key="1">
    <citation type="submission" date="2019-08" db="EMBL/GenBank/DDBJ databases">
        <title>Five species of Acinetobacter isolated from floral nectar and animal pollinators.</title>
        <authorList>
            <person name="Hendry T.A."/>
        </authorList>
    </citation>
    <scope>NUCLEOTIDE SEQUENCE [LARGE SCALE GENOMIC DNA]</scope>
    <source>
        <strain evidence="3 4">MD18.27</strain>
    </source>
</reference>
<evidence type="ECO:0000313" key="4">
    <source>
        <dbReference type="Proteomes" id="UP001339883"/>
    </source>
</evidence>
<sequence length="299" mass="33942">MLKSYFLFIFSIFITPHLLWAQPISIAIWPNQNLLHQSLLEKNVDRQDIEAPMMALYQPQQENNKHTAILVLSGGGYAHEALNKEGTPTSKWLKKQGFTVFELIYRLPNIKENTNSRNDPFADGQRAIRIIRASAEKYGYDAHKIGVLGFSAGGHLAGILSTRWNTTFYNQQDALDSISARPDFTVLLYPVIHMEAPLNTTHSYYSLLGHTQNIALEKAFSVDEQVSSKMPPVFFAHAEDDETAPIMHSLLLEHSLNKAHVPYQFYKFKNGGHGWGLGKQGTETTAWPHLFLDWFQTLQ</sequence>
<keyword evidence="4" id="KW-1185">Reference proteome</keyword>
<dbReference type="InterPro" id="IPR050300">
    <property type="entry name" value="GDXG_lipolytic_enzyme"/>
</dbReference>
<dbReference type="RefSeq" id="WP_325775485.1">
    <property type="nucleotide sequence ID" value="NZ_VTDN01000006.1"/>
</dbReference>
<dbReference type="InterPro" id="IPR049492">
    <property type="entry name" value="BD-FAE-like_dom"/>
</dbReference>
<comment type="caution">
    <text evidence="3">The sequence shown here is derived from an EMBL/GenBank/DDBJ whole genome shotgun (WGS) entry which is preliminary data.</text>
</comment>
<proteinExistence type="predicted"/>
<dbReference type="Gene3D" id="3.40.50.1820">
    <property type="entry name" value="alpha/beta hydrolase"/>
    <property type="match status" value="1"/>
</dbReference>
<dbReference type="InterPro" id="IPR029058">
    <property type="entry name" value="AB_hydrolase_fold"/>
</dbReference>
<dbReference type="GO" id="GO:0016787">
    <property type="term" value="F:hydrolase activity"/>
    <property type="evidence" value="ECO:0007669"/>
    <property type="project" value="UniProtKB-KW"/>
</dbReference>
<organism evidence="3 4">
    <name type="scientific">Acinetobacter pollinis</name>
    <dbReference type="NCBI Taxonomy" id="2605270"/>
    <lineage>
        <taxon>Bacteria</taxon>
        <taxon>Pseudomonadati</taxon>
        <taxon>Pseudomonadota</taxon>
        <taxon>Gammaproteobacteria</taxon>
        <taxon>Moraxellales</taxon>
        <taxon>Moraxellaceae</taxon>
        <taxon>Acinetobacter</taxon>
    </lineage>
</organism>